<dbReference type="AlphaFoldDB" id="A0A9W6QHL9"/>
<organism evidence="1 2">
    <name type="scientific">Actinokineospora globicatena</name>
    <dbReference type="NCBI Taxonomy" id="103729"/>
    <lineage>
        <taxon>Bacteria</taxon>
        <taxon>Bacillati</taxon>
        <taxon>Actinomycetota</taxon>
        <taxon>Actinomycetes</taxon>
        <taxon>Pseudonocardiales</taxon>
        <taxon>Pseudonocardiaceae</taxon>
        <taxon>Actinokineospora</taxon>
    </lineage>
</organism>
<keyword evidence="2" id="KW-1185">Reference proteome</keyword>
<sequence length="58" mass="6014">MVSLAVTPSDDGDHVIVGVDLRGVLSEIISTAETLNTMLNKHESPVQDGSGEPVPVVS</sequence>
<reference evidence="1" key="1">
    <citation type="submission" date="2023-02" db="EMBL/GenBank/DDBJ databases">
        <title>Actinokineospora globicatena NBRC 15670.</title>
        <authorList>
            <person name="Ichikawa N."/>
            <person name="Sato H."/>
            <person name="Tonouchi N."/>
        </authorList>
    </citation>
    <scope>NUCLEOTIDE SEQUENCE</scope>
    <source>
        <strain evidence="1">NBRC 15670</strain>
    </source>
</reference>
<protein>
    <submittedName>
        <fullName evidence="1">Uncharacterized protein</fullName>
    </submittedName>
</protein>
<accession>A0A9W6QHL9</accession>
<proteinExistence type="predicted"/>
<evidence type="ECO:0000313" key="1">
    <source>
        <dbReference type="EMBL" id="GLW90608.1"/>
    </source>
</evidence>
<dbReference type="Proteomes" id="UP001165042">
    <property type="component" value="Unassembled WGS sequence"/>
</dbReference>
<comment type="caution">
    <text evidence="1">The sequence shown here is derived from an EMBL/GenBank/DDBJ whole genome shotgun (WGS) entry which is preliminary data.</text>
</comment>
<evidence type="ECO:0000313" key="2">
    <source>
        <dbReference type="Proteomes" id="UP001165042"/>
    </source>
</evidence>
<gene>
    <name evidence="1" type="ORF">Aglo03_14240</name>
</gene>
<name>A0A9W6QHL9_9PSEU</name>
<dbReference type="EMBL" id="BSSD01000002">
    <property type="protein sequence ID" value="GLW90608.1"/>
    <property type="molecule type" value="Genomic_DNA"/>
</dbReference>